<evidence type="ECO:0000313" key="1">
    <source>
        <dbReference type="EMBL" id="KTD68547.1"/>
    </source>
</evidence>
<gene>
    <name evidence="1" type="ORF">Lste_1705</name>
</gene>
<protein>
    <submittedName>
        <fullName evidence="1">Uncharacterized protein</fullName>
    </submittedName>
</protein>
<dbReference type="Proteomes" id="UP000054926">
    <property type="component" value="Unassembled WGS sequence"/>
</dbReference>
<comment type="caution">
    <text evidence="1">The sequence shown here is derived from an EMBL/GenBank/DDBJ whole genome shotgun (WGS) entry which is preliminary data.</text>
</comment>
<dbReference type="STRING" id="947033.Lste_1705"/>
<organism evidence="1 2">
    <name type="scientific">Legionella steelei</name>
    <dbReference type="NCBI Taxonomy" id="947033"/>
    <lineage>
        <taxon>Bacteria</taxon>
        <taxon>Pseudomonadati</taxon>
        <taxon>Pseudomonadota</taxon>
        <taxon>Gammaproteobacteria</taxon>
        <taxon>Legionellales</taxon>
        <taxon>Legionellaceae</taxon>
        <taxon>Legionella</taxon>
    </lineage>
</organism>
<name>A0A0W0ZIA2_9GAMM</name>
<accession>A0A0W0ZIA2</accession>
<keyword evidence="2" id="KW-1185">Reference proteome</keyword>
<dbReference type="AlphaFoldDB" id="A0A0W0ZIA2"/>
<proteinExistence type="predicted"/>
<sequence>MELWCFVAFYVGWALAQPSVLIKHTCYKEMATCKYHTEQKAVVYNKPNNDRHKTNASIHLDS</sequence>
<reference evidence="1 2" key="1">
    <citation type="submission" date="2015-11" db="EMBL/GenBank/DDBJ databases">
        <title>Genomic analysis of 38 Legionella species identifies large and diverse effector repertoires.</title>
        <authorList>
            <person name="Burstein D."/>
            <person name="Amaro F."/>
            <person name="Zusman T."/>
            <person name="Lifshitz Z."/>
            <person name="Cohen O."/>
            <person name="Gilbert J.A."/>
            <person name="Pupko T."/>
            <person name="Shuman H.A."/>
            <person name="Segal G."/>
        </authorList>
    </citation>
    <scope>NUCLEOTIDE SEQUENCE [LARGE SCALE GENOMIC DNA]</scope>
    <source>
        <strain evidence="1 2">IMVS3376</strain>
    </source>
</reference>
<dbReference type="EMBL" id="LNYY01000019">
    <property type="protein sequence ID" value="KTD68547.1"/>
    <property type="molecule type" value="Genomic_DNA"/>
</dbReference>
<evidence type="ECO:0000313" key="2">
    <source>
        <dbReference type="Proteomes" id="UP000054926"/>
    </source>
</evidence>